<sequence>MVKAPRKQPPQALITANAKKNKKGFWGRNLVALGKRRGGGNSCPLYQRSPSVLEIDVAHALSKVHVVSGDTP</sequence>
<gene>
    <name evidence="1" type="ORF">D5086_008162</name>
</gene>
<keyword evidence="2" id="KW-1185">Reference proteome</keyword>
<comment type="caution">
    <text evidence="1">The sequence shown here is derived from an EMBL/GenBank/DDBJ whole genome shotgun (WGS) entry which is preliminary data.</text>
</comment>
<dbReference type="EMBL" id="RCHU02000004">
    <property type="protein sequence ID" value="KAL3596525.1"/>
    <property type="molecule type" value="Genomic_DNA"/>
</dbReference>
<evidence type="ECO:0000313" key="2">
    <source>
        <dbReference type="Proteomes" id="UP000309997"/>
    </source>
</evidence>
<accession>A0ACC4CEU0</accession>
<protein>
    <submittedName>
        <fullName evidence="1">Uncharacterized protein</fullName>
    </submittedName>
</protein>
<dbReference type="Proteomes" id="UP000309997">
    <property type="component" value="Unassembled WGS sequence"/>
</dbReference>
<evidence type="ECO:0000313" key="1">
    <source>
        <dbReference type="EMBL" id="KAL3596525.1"/>
    </source>
</evidence>
<organism evidence="1 2">
    <name type="scientific">Populus alba</name>
    <name type="common">White poplar</name>
    <dbReference type="NCBI Taxonomy" id="43335"/>
    <lineage>
        <taxon>Eukaryota</taxon>
        <taxon>Viridiplantae</taxon>
        <taxon>Streptophyta</taxon>
        <taxon>Embryophyta</taxon>
        <taxon>Tracheophyta</taxon>
        <taxon>Spermatophyta</taxon>
        <taxon>Magnoliopsida</taxon>
        <taxon>eudicotyledons</taxon>
        <taxon>Gunneridae</taxon>
        <taxon>Pentapetalae</taxon>
        <taxon>rosids</taxon>
        <taxon>fabids</taxon>
        <taxon>Malpighiales</taxon>
        <taxon>Salicaceae</taxon>
        <taxon>Saliceae</taxon>
        <taxon>Populus</taxon>
    </lineage>
</organism>
<reference evidence="1 2" key="1">
    <citation type="journal article" date="2024" name="Plant Biotechnol. J.">
        <title>Genome and CRISPR/Cas9 system of a widespread forest tree (Populus alba) in the world.</title>
        <authorList>
            <person name="Liu Y.J."/>
            <person name="Jiang P.F."/>
            <person name="Han X.M."/>
            <person name="Li X.Y."/>
            <person name="Wang H.M."/>
            <person name="Wang Y.J."/>
            <person name="Wang X.X."/>
            <person name="Zeng Q.Y."/>
        </authorList>
    </citation>
    <scope>NUCLEOTIDE SEQUENCE [LARGE SCALE GENOMIC DNA]</scope>
    <source>
        <strain evidence="2">cv. PAL-ZL1</strain>
    </source>
</reference>
<name>A0ACC4CEU0_POPAL</name>
<proteinExistence type="predicted"/>